<evidence type="ECO:0000313" key="1">
    <source>
        <dbReference type="EMBL" id="MBX53035.1"/>
    </source>
</evidence>
<protein>
    <submittedName>
        <fullName evidence="1">Uncharacterized protein</fullName>
    </submittedName>
</protein>
<dbReference type="EMBL" id="GGEC01072551">
    <property type="protein sequence ID" value="MBX53035.1"/>
    <property type="molecule type" value="Transcribed_RNA"/>
</dbReference>
<accession>A0A2P2PE77</accession>
<organism evidence="1">
    <name type="scientific">Rhizophora mucronata</name>
    <name type="common">Asiatic mangrove</name>
    <dbReference type="NCBI Taxonomy" id="61149"/>
    <lineage>
        <taxon>Eukaryota</taxon>
        <taxon>Viridiplantae</taxon>
        <taxon>Streptophyta</taxon>
        <taxon>Embryophyta</taxon>
        <taxon>Tracheophyta</taxon>
        <taxon>Spermatophyta</taxon>
        <taxon>Magnoliopsida</taxon>
        <taxon>eudicotyledons</taxon>
        <taxon>Gunneridae</taxon>
        <taxon>Pentapetalae</taxon>
        <taxon>rosids</taxon>
        <taxon>fabids</taxon>
        <taxon>Malpighiales</taxon>
        <taxon>Rhizophoraceae</taxon>
        <taxon>Rhizophora</taxon>
    </lineage>
</organism>
<proteinExistence type="predicted"/>
<name>A0A2P2PE77_RHIMU</name>
<sequence>MSFEKKNKNPRGL</sequence>
<reference evidence="1" key="1">
    <citation type="submission" date="2018-02" db="EMBL/GenBank/DDBJ databases">
        <title>Rhizophora mucronata_Transcriptome.</title>
        <authorList>
            <person name="Meera S.P."/>
            <person name="Sreeshan A."/>
            <person name="Augustine A."/>
        </authorList>
    </citation>
    <scope>NUCLEOTIDE SEQUENCE</scope>
    <source>
        <tissue evidence="1">Leaf</tissue>
    </source>
</reference>